<comment type="similarity">
    <text evidence="1">Belongs to the peptidase C2 family.</text>
</comment>
<sequence>MTVSREKESKFTCRFWRFGRWVEVTIDDNLPCLGNQLCFAHCQDQGAFWLPLLEKAYAKLHGCYEALWAGQVADALVDLTGGLVERWCLRSENKSGNENMFSRIVELKDRCAMSCSVLNKKERVGELGELHSYAITDIQNVITKDHKELVLLRLHNPWGRSKWLGSWHKGSDKWTELCSESSRLQSETQEGEFWVEKQEFLKEFDEVTITFPFSHEGRLLNLWTGLPLLYKQQIYGSWIKGQSAGGSRNNVSFSDNPKFWLHVKEQSEVFLALMQMPQDDAEFSDPVHVFFRRTLRPNRTALHAVGLHLWKVEKRKFKLKKTLSSLPLAGTLRHSYNRQLHLCSNLSPGYYLLIPSAFLKDAEGKFLLHILSTGSITLSEIAHSCAVKDQSKNWSDEGGNWKTMELQGQWKKGSNAGGSRNFTSYNLNPSLPFTVPVGASVTRLTLYQQFHLEKLHAIGFHVYLVTSRKNVSSESQEPCASCIPHSYSQEVSKLCVLLPGKYIIVPSTYLPDQEANFTVTIATKIERKTIQSHESLGKTLQEVSLVSVMK</sequence>
<gene>
    <name evidence="5" type="ORF">GDO86_009953</name>
</gene>
<dbReference type="PROSITE" id="PS50203">
    <property type="entry name" value="CALPAIN_CAT"/>
    <property type="match status" value="1"/>
</dbReference>
<evidence type="ECO:0000313" key="5">
    <source>
        <dbReference type="EMBL" id="KAG8445004.1"/>
    </source>
</evidence>
<dbReference type="EMBL" id="JAACNH010000004">
    <property type="protein sequence ID" value="KAG8445004.1"/>
    <property type="molecule type" value="Genomic_DNA"/>
</dbReference>
<dbReference type="GO" id="GO:0006508">
    <property type="term" value="P:proteolysis"/>
    <property type="evidence" value="ECO:0007669"/>
    <property type="project" value="InterPro"/>
</dbReference>
<dbReference type="Proteomes" id="UP000812440">
    <property type="component" value="Chromosome 5"/>
</dbReference>
<dbReference type="Gene3D" id="3.90.70.10">
    <property type="entry name" value="Cysteine proteinases"/>
    <property type="match status" value="1"/>
</dbReference>
<feature type="active site" evidence="2">
    <location>
        <position position="156"/>
    </location>
</feature>
<dbReference type="Pfam" id="PF00648">
    <property type="entry name" value="Peptidase_C2"/>
    <property type="match status" value="1"/>
</dbReference>
<dbReference type="InterPro" id="IPR022683">
    <property type="entry name" value="Calpain_III"/>
</dbReference>
<keyword evidence="6" id="KW-1185">Reference proteome</keyword>
<feature type="active site" evidence="2">
    <location>
        <position position="131"/>
    </location>
</feature>
<dbReference type="SMART" id="SM00230">
    <property type="entry name" value="CysPc"/>
    <property type="match status" value="1"/>
</dbReference>
<dbReference type="OrthoDB" id="167576at2759"/>
<dbReference type="CDD" id="cd00044">
    <property type="entry name" value="CysPc"/>
    <property type="match status" value="1"/>
</dbReference>
<dbReference type="InterPro" id="IPR036213">
    <property type="entry name" value="Calpain_III_sf"/>
</dbReference>
<dbReference type="PANTHER" id="PTHR10183:SF30">
    <property type="entry name" value="CALPAIN-10"/>
    <property type="match status" value="1"/>
</dbReference>
<dbReference type="Pfam" id="PF01067">
    <property type="entry name" value="Calpain_III"/>
    <property type="match status" value="2"/>
</dbReference>
<comment type="caution">
    <text evidence="5">The sequence shown here is derived from an EMBL/GenBank/DDBJ whole genome shotgun (WGS) entry which is preliminary data.</text>
</comment>
<dbReference type="GO" id="GO:0004198">
    <property type="term" value="F:calcium-dependent cysteine-type endopeptidase activity"/>
    <property type="evidence" value="ECO:0007669"/>
    <property type="project" value="InterPro"/>
</dbReference>
<evidence type="ECO:0000313" key="6">
    <source>
        <dbReference type="Proteomes" id="UP000812440"/>
    </source>
</evidence>
<name>A0A8T2JNF6_9PIPI</name>
<evidence type="ECO:0000256" key="2">
    <source>
        <dbReference type="PIRSR" id="PIRSR622684-1"/>
    </source>
</evidence>
<organism evidence="5 6">
    <name type="scientific">Hymenochirus boettgeri</name>
    <name type="common">Congo dwarf clawed frog</name>
    <dbReference type="NCBI Taxonomy" id="247094"/>
    <lineage>
        <taxon>Eukaryota</taxon>
        <taxon>Metazoa</taxon>
        <taxon>Chordata</taxon>
        <taxon>Craniata</taxon>
        <taxon>Vertebrata</taxon>
        <taxon>Euteleostomi</taxon>
        <taxon>Amphibia</taxon>
        <taxon>Batrachia</taxon>
        <taxon>Anura</taxon>
        <taxon>Pipoidea</taxon>
        <taxon>Pipidae</taxon>
        <taxon>Pipinae</taxon>
        <taxon>Hymenochirus</taxon>
    </lineage>
</organism>
<dbReference type="InterPro" id="IPR022682">
    <property type="entry name" value="Calpain_domain_III"/>
</dbReference>
<dbReference type="SUPFAM" id="SSF49758">
    <property type="entry name" value="Calpain large subunit, middle domain (domain III)"/>
    <property type="match status" value="2"/>
</dbReference>
<dbReference type="AlphaFoldDB" id="A0A8T2JNF6"/>
<dbReference type="SUPFAM" id="SSF54001">
    <property type="entry name" value="Cysteine proteinases"/>
    <property type="match status" value="1"/>
</dbReference>
<dbReference type="SMART" id="SM00720">
    <property type="entry name" value="calpain_III"/>
    <property type="match status" value="2"/>
</dbReference>
<evidence type="ECO:0000256" key="3">
    <source>
        <dbReference type="PROSITE-ProRule" id="PRU00239"/>
    </source>
</evidence>
<dbReference type="FunFam" id="2.60.120.380:FF:000006">
    <property type="entry name" value="Calpain 10"/>
    <property type="match status" value="1"/>
</dbReference>
<dbReference type="InterPro" id="IPR022684">
    <property type="entry name" value="Calpain_cysteine_protease"/>
</dbReference>
<evidence type="ECO:0000256" key="1">
    <source>
        <dbReference type="ARBA" id="ARBA00007623"/>
    </source>
</evidence>
<dbReference type="GO" id="GO:0005737">
    <property type="term" value="C:cytoplasm"/>
    <property type="evidence" value="ECO:0007669"/>
    <property type="project" value="TreeGrafter"/>
</dbReference>
<comment type="caution">
    <text evidence="3">Lacks conserved residue(s) required for the propagation of feature annotation.</text>
</comment>
<dbReference type="EMBL" id="JAACNH010000004">
    <property type="protein sequence ID" value="KAG8445003.1"/>
    <property type="molecule type" value="Genomic_DNA"/>
</dbReference>
<dbReference type="PANTHER" id="PTHR10183">
    <property type="entry name" value="CALPAIN"/>
    <property type="match status" value="1"/>
</dbReference>
<feature type="domain" description="Calpain catalytic" evidence="4">
    <location>
        <begin position="1"/>
        <end position="209"/>
    </location>
</feature>
<dbReference type="InterPro" id="IPR001300">
    <property type="entry name" value="Peptidase_C2_calpain_cat"/>
</dbReference>
<dbReference type="PRINTS" id="PR00704">
    <property type="entry name" value="CALPAIN"/>
</dbReference>
<reference evidence="5" key="1">
    <citation type="thesis" date="2020" institute="ProQuest LLC" country="789 East Eisenhower Parkway, Ann Arbor, MI, USA">
        <title>Comparative Genomics and Chromosome Evolution.</title>
        <authorList>
            <person name="Mudd A.B."/>
        </authorList>
    </citation>
    <scope>NUCLEOTIDE SEQUENCE</scope>
    <source>
        <strain evidence="5">Female2</strain>
        <tissue evidence="5">Blood</tissue>
    </source>
</reference>
<dbReference type="InterPro" id="IPR038765">
    <property type="entry name" value="Papain-like_cys_pep_sf"/>
</dbReference>
<accession>A0A8T2JNF6</accession>
<evidence type="ECO:0000259" key="4">
    <source>
        <dbReference type="PROSITE" id="PS50203"/>
    </source>
</evidence>
<protein>
    <recommendedName>
        <fullName evidence="4">Calpain catalytic domain-containing protein</fullName>
    </recommendedName>
</protein>
<dbReference type="Gene3D" id="2.60.120.380">
    <property type="match status" value="2"/>
</dbReference>
<proteinExistence type="inferred from homology"/>